<dbReference type="AlphaFoldDB" id="A0AAU9JS10"/>
<name>A0AAU9JS10_9CILI</name>
<feature type="compositionally biased region" description="Polar residues" evidence="1">
    <location>
        <begin position="9"/>
        <end position="18"/>
    </location>
</feature>
<evidence type="ECO:0000256" key="1">
    <source>
        <dbReference type="SAM" id="MobiDB-lite"/>
    </source>
</evidence>
<sequence length="452" mass="51611">MAEKPKFKQTFTTQSQAKPNYGLPVQNISFQKKSSENIEKSKWAEDSDAHIKQINIESNDKIYTKPIRESKNENLPSKIPETSTLTDKNSLSSQSSSNLSDQPRNSDKLFSSISTDCQTSSNSFLSQSDPKPTTLGKLKSTYHKFLKKTSQKISSKNNFLIRSATKIKSKLQKIANEIHPWSTVEEIDVLCINCYECVPLSQVNSHSKSCTKAKEESKLEVVNINEKIKKLLEAINNKISVLAGVKLIFFSKLQELAISAINCSDYPNTIINNIKNLMMAYPDIDETRACEILAYRLSNLVEQKTPFFPERMSLYNENAELKYEIEAESQKKELEKWKLRTNLLLNIGGNPLRESIEEIHSEIDPDEDLFSSSLSTIDAQPDSDSEDYDDGDEELDEDQIEKYFYAICLKKKLKSPQSRPSKDISIADLYKKCQKENIEFSQWEDFIDQNLV</sequence>
<evidence type="ECO:0000313" key="2">
    <source>
        <dbReference type="EMBL" id="CAG9327167.1"/>
    </source>
</evidence>
<evidence type="ECO:0000313" key="3">
    <source>
        <dbReference type="Proteomes" id="UP001162131"/>
    </source>
</evidence>
<feature type="region of interest" description="Disordered" evidence="1">
    <location>
        <begin position="373"/>
        <end position="394"/>
    </location>
</feature>
<dbReference type="EMBL" id="CAJZBQ010000043">
    <property type="protein sequence ID" value="CAG9327167.1"/>
    <property type="molecule type" value="Genomic_DNA"/>
</dbReference>
<organism evidence="2 3">
    <name type="scientific">Blepharisma stoltei</name>
    <dbReference type="NCBI Taxonomy" id="1481888"/>
    <lineage>
        <taxon>Eukaryota</taxon>
        <taxon>Sar</taxon>
        <taxon>Alveolata</taxon>
        <taxon>Ciliophora</taxon>
        <taxon>Postciliodesmatophora</taxon>
        <taxon>Heterotrichea</taxon>
        <taxon>Heterotrichida</taxon>
        <taxon>Blepharismidae</taxon>
        <taxon>Blepharisma</taxon>
    </lineage>
</organism>
<comment type="caution">
    <text evidence="2">The sequence shown here is derived from an EMBL/GenBank/DDBJ whole genome shotgun (WGS) entry which is preliminary data.</text>
</comment>
<feature type="compositionally biased region" description="Low complexity" evidence="1">
    <location>
        <begin position="89"/>
        <end position="100"/>
    </location>
</feature>
<reference evidence="2" key="1">
    <citation type="submission" date="2021-09" db="EMBL/GenBank/DDBJ databases">
        <authorList>
            <consortium name="AG Swart"/>
            <person name="Singh M."/>
            <person name="Singh A."/>
            <person name="Seah K."/>
            <person name="Emmerich C."/>
        </authorList>
    </citation>
    <scope>NUCLEOTIDE SEQUENCE</scope>
    <source>
        <strain evidence="2">ATCC30299</strain>
    </source>
</reference>
<proteinExistence type="predicted"/>
<dbReference type="Proteomes" id="UP001162131">
    <property type="component" value="Unassembled WGS sequence"/>
</dbReference>
<keyword evidence="3" id="KW-1185">Reference proteome</keyword>
<feature type="region of interest" description="Disordered" evidence="1">
    <location>
        <begin position="1"/>
        <end position="25"/>
    </location>
</feature>
<feature type="compositionally biased region" description="Acidic residues" evidence="1">
    <location>
        <begin position="381"/>
        <end position="394"/>
    </location>
</feature>
<protein>
    <submittedName>
        <fullName evidence="2">Uncharacterized protein</fullName>
    </submittedName>
</protein>
<feature type="region of interest" description="Disordered" evidence="1">
    <location>
        <begin position="57"/>
        <end position="112"/>
    </location>
</feature>
<feature type="compositionally biased region" description="Basic and acidic residues" evidence="1">
    <location>
        <begin position="58"/>
        <end position="72"/>
    </location>
</feature>
<gene>
    <name evidence="2" type="ORF">BSTOLATCC_MIC43209</name>
</gene>
<accession>A0AAU9JS10</accession>